<comment type="function">
    <text evidence="7">Part of the ABC transporter complex XacGHIJK involved in the uptake of xylose and arabinose. Responsible for energy coupling to the transport system.</text>
</comment>
<sequence length="381" mass="41693">MATDNEGQPTAHARASAPETGGTAIEIRNLVKTFADGTIVAVDDVDLAIGGNEFVVLVGPSGCGKTTTLRCICGLEVPDSGSVTINGEDVTYHEPKDRNLAFVFQDIALFPHMTVRENIRFGLDMATKLSGEEKETRVRESAEMLGIGEMLDRRPAELSGGQQQRVSIGRAMVTEPAAFLLDEPFSALDANLRDRMRTEVKRLQRELERAMIFVTHDQEEAMTLGDTIVVMNDGDIMQQGTPYEIYNEPANRFVADFIGSPSTNFFSCVASPEGGRIAVESDLFRTVLDDSWPDELPEGETVELGVRPEHFVLGGDDPLFEASIDVIEPHGPNDAIYLSAGGTEMTAIETQSRVDVTDSPLPVGFDEDHVWLFDGRGRRVR</sequence>
<keyword evidence="3" id="KW-0547">Nucleotide-binding</keyword>
<gene>
    <name evidence="12" type="ORF">K933_16142</name>
</gene>
<accession>V4HGV7</accession>
<dbReference type="Pfam" id="PF00005">
    <property type="entry name" value="ABC_tran"/>
    <property type="match status" value="1"/>
</dbReference>
<keyword evidence="13" id="KW-1185">Reference proteome</keyword>
<comment type="subunit">
    <text evidence="9">The complex is composed of two ATP-binding proteins (XacJ and XacK), two transmembrane proteins (XacH and XacI) and a solute-binding protein (XacG).</text>
</comment>
<dbReference type="InterPro" id="IPR003593">
    <property type="entry name" value="AAA+_ATPase"/>
</dbReference>
<dbReference type="InterPro" id="IPR047641">
    <property type="entry name" value="ABC_transpr_MalK/UgpC-like"/>
</dbReference>
<evidence type="ECO:0000256" key="7">
    <source>
        <dbReference type="ARBA" id="ARBA00053454"/>
    </source>
</evidence>
<dbReference type="Gene3D" id="3.40.50.300">
    <property type="entry name" value="P-loop containing nucleotide triphosphate hydrolases"/>
    <property type="match status" value="1"/>
</dbReference>
<dbReference type="RefSeq" id="WP_023395797.1">
    <property type="nucleotide sequence ID" value="NZ_ASGZ01000064.1"/>
</dbReference>
<keyword evidence="4 12" id="KW-0067">ATP-binding</keyword>
<dbReference type="PANTHER" id="PTHR43875:SF1">
    <property type="entry name" value="OSMOPROTECTIVE COMPOUNDS UPTAKE ATP-BINDING PROTEIN GGTA"/>
    <property type="match status" value="1"/>
</dbReference>
<dbReference type="InterPro" id="IPR012340">
    <property type="entry name" value="NA-bd_OB-fold"/>
</dbReference>
<dbReference type="PROSITE" id="PS50893">
    <property type="entry name" value="ABC_TRANSPORTER_2"/>
    <property type="match status" value="1"/>
</dbReference>
<dbReference type="InterPro" id="IPR003439">
    <property type="entry name" value="ABC_transporter-like_ATP-bd"/>
</dbReference>
<dbReference type="Pfam" id="PF17912">
    <property type="entry name" value="OB_MalK"/>
    <property type="match status" value="1"/>
</dbReference>
<dbReference type="EC" id="7.5.2.13" evidence="10"/>
<reference evidence="12 13" key="1">
    <citation type="journal article" date="2013" name="Genome Announc.">
        <title>Draft Genome Sequence of 'Candidatus Halobonum tyrrellensis' Strain G22, Isolated from the Hypersaline Waters of Lake Tyrrell, Australia.</title>
        <authorList>
            <person name="Ugalde J.A."/>
            <person name="Narasingarao P."/>
            <person name="Kuo S."/>
            <person name="Podell S."/>
            <person name="Allen E.E."/>
        </authorList>
    </citation>
    <scope>NUCLEOTIDE SEQUENCE [LARGE SCALE GENOMIC DNA]</scope>
    <source>
        <strain evidence="12 13">G22</strain>
    </source>
</reference>
<dbReference type="SMART" id="SM00382">
    <property type="entry name" value="AAA"/>
    <property type="match status" value="1"/>
</dbReference>
<evidence type="ECO:0000259" key="11">
    <source>
        <dbReference type="PROSITE" id="PS50893"/>
    </source>
</evidence>
<comment type="similarity">
    <text evidence="8">Belongs to the ABC transporter superfamily. Carbohydrate uptake transporter-1 (CUT1) (TC 3.A.1.1) family.</text>
</comment>
<comment type="catalytic activity">
    <reaction evidence="6">
        <text>L-arabinose(out) + ATP + H2O = L-arabinose(in) + ADP + phosphate + H(+)</text>
        <dbReference type="Rhea" id="RHEA:30007"/>
        <dbReference type="ChEBI" id="CHEBI:15377"/>
        <dbReference type="ChEBI" id="CHEBI:15378"/>
        <dbReference type="ChEBI" id="CHEBI:17535"/>
        <dbReference type="ChEBI" id="CHEBI:30616"/>
        <dbReference type="ChEBI" id="CHEBI:43474"/>
        <dbReference type="ChEBI" id="CHEBI:456216"/>
        <dbReference type="EC" id="7.5.2.13"/>
    </reaction>
    <physiologicalReaction direction="left-to-right" evidence="6">
        <dbReference type="Rhea" id="RHEA:30008"/>
    </physiologicalReaction>
</comment>
<evidence type="ECO:0000256" key="5">
    <source>
        <dbReference type="ARBA" id="ARBA00050355"/>
    </source>
</evidence>
<dbReference type="InterPro" id="IPR017871">
    <property type="entry name" value="ABC_transporter-like_CS"/>
</dbReference>
<dbReference type="Proteomes" id="UP000017840">
    <property type="component" value="Unassembled WGS sequence"/>
</dbReference>
<dbReference type="SUPFAM" id="SSF50331">
    <property type="entry name" value="MOP-like"/>
    <property type="match status" value="1"/>
</dbReference>
<keyword evidence="2" id="KW-0813">Transport</keyword>
<dbReference type="GO" id="GO:0016887">
    <property type="term" value="F:ATP hydrolysis activity"/>
    <property type="evidence" value="ECO:0007669"/>
    <property type="project" value="InterPro"/>
</dbReference>
<dbReference type="eggNOG" id="arCOG00177">
    <property type="taxonomic scope" value="Archaea"/>
</dbReference>
<dbReference type="EMBL" id="ASGZ01000064">
    <property type="protein sequence ID" value="ESP87064.1"/>
    <property type="molecule type" value="Genomic_DNA"/>
</dbReference>
<dbReference type="STRING" id="1324957.K933_16142"/>
<evidence type="ECO:0000256" key="3">
    <source>
        <dbReference type="ARBA" id="ARBA00022741"/>
    </source>
</evidence>
<dbReference type="Gene3D" id="2.40.50.100">
    <property type="match status" value="1"/>
</dbReference>
<dbReference type="InterPro" id="IPR027417">
    <property type="entry name" value="P-loop_NTPase"/>
</dbReference>
<dbReference type="PATRIC" id="fig|1324957.4.peg.3278"/>
<dbReference type="GO" id="GO:0005524">
    <property type="term" value="F:ATP binding"/>
    <property type="evidence" value="ECO:0007669"/>
    <property type="project" value="UniProtKB-KW"/>
</dbReference>
<proteinExistence type="inferred from homology"/>
<evidence type="ECO:0000256" key="10">
    <source>
        <dbReference type="ARBA" id="ARBA00066315"/>
    </source>
</evidence>
<dbReference type="SUPFAM" id="SSF52540">
    <property type="entry name" value="P-loop containing nucleoside triphosphate hydrolases"/>
    <property type="match status" value="1"/>
</dbReference>
<organism evidence="12 13">
    <name type="scientific">Candidatus Halobonum tyrrellensis G22</name>
    <dbReference type="NCBI Taxonomy" id="1324957"/>
    <lineage>
        <taxon>Archaea</taxon>
        <taxon>Methanobacteriati</taxon>
        <taxon>Methanobacteriota</taxon>
        <taxon>Stenosarchaea group</taxon>
        <taxon>Halobacteria</taxon>
        <taxon>Halobacteriales</taxon>
        <taxon>Haloferacaceae</taxon>
        <taxon>Candidatus Halobonum</taxon>
    </lineage>
</organism>
<dbReference type="PROSITE" id="PS00211">
    <property type="entry name" value="ABC_TRANSPORTER_1"/>
    <property type="match status" value="1"/>
</dbReference>
<dbReference type="FunFam" id="3.40.50.300:FF:000042">
    <property type="entry name" value="Maltose/maltodextrin ABC transporter, ATP-binding protein"/>
    <property type="match status" value="1"/>
</dbReference>
<dbReference type="AlphaFoldDB" id="V4HGV7"/>
<evidence type="ECO:0000256" key="9">
    <source>
        <dbReference type="ARBA" id="ARBA00065962"/>
    </source>
</evidence>
<evidence type="ECO:0000256" key="8">
    <source>
        <dbReference type="ARBA" id="ARBA00061029"/>
    </source>
</evidence>
<dbReference type="InterPro" id="IPR008995">
    <property type="entry name" value="Mo/tungstate-bd_C_term_dom"/>
</dbReference>
<name>V4HGV7_9EURY</name>
<comment type="subcellular location">
    <subcellularLocation>
        <location evidence="1">Cell membrane</location>
        <topology evidence="1">Peripheral membrane protein</topology>
    </subcellularLocation>
</comment>
<dbReference type="PANTHER" id="PTHR43875">
    <property type="entry name" value="MALTODEXTRIN IMPORT ATP-BINDING PROTEIN MSMX"/>
    <property type="match status" value="1"/>
</dbReference>
<dbReference type="GO" id="GO:0055052">
    <property type="term" value="C:ATP-binding cassette (ABC) transporter complex, substrate-binding subunit-containing"/>
    <property type="evidence" value="ECO:0007669"/>
    <property type="project" value="TreeGrafter"/>
</dbReference>
<comment type="caution">
    <text evidence="12">The sequence shown here is derived from an EMBL/GenBank/DDBJ whole genome shotgun (WGS) entry which is preliminary data.</text>
</comment>
<evidence type="ECO:0000313" key="12">
    <source>
        <dbReference type="EMBL" id="ESP87064.1"/>
    </source>
</evidence>
<dbReference type="GO" id="GO:0022857">
    <property type="term" value="F:transmembrane transporter activity"/>
    <property type="evidence" value="ECO:0007669"/>
    <property type="project" value="UniProtKB-ARBA"/>
</dbReference>
<evidence type="ECO:0000256" key="4">
    <source>
        <dbReference type="ARBA" id="ARBA00022840"/>
    </source>
</evidence>
<dbReference type="InterPro" id="IPR040582">
    <property type="entry name" value="OB_MalK-like"/>
</dbReference>
<evidence type="ECO:0000313" key="13">
    <source>
        <dbReference type="Proteomes" id="UP000017840"/>
    </source>
</evidence>
<protein>
    <recommendedName>
        <fullName evidence="10">ABC-type D-xylose/L-arabinose transporter</fullName>
        <ecNumber evidence="10">7.5.2.13</ecNumber>
    </recommendedName>
</protein>
<dbReference type="OrthoDB" id="18368at2157"/>
<evidence type="ECO:0000256" key="6">
    <source>
        <dbReference type="ARBA" id="ARBA00051890"/>
    </source>
</evidence>
<comment type="catalytic activity">
    <reaction evidence="5">
        <text>D-xylose(out) + ATP + H2O = D-xylose(in) + ADP + phosphate + H(+)</text>
        <dbReference type="Rhea" id="RHEA:29899"/>
        <dbReference type="ChEBI" id="CHEBI:15377"/>
        <dbReference type="ChEBI" id="CHEBI:15378"/>
        <dbReference type="ChEBI" id="CHEBI:30616"/>
        <dbReference type="ChEBI" id="CHEBI:43474"/>
        <dbReference type="ChEBI" id="CHEBI:53455"/>
        <dbReference type="ChEBI" id="CHEBI:456216"/>
        <dbReference type="EC" id="7.5.2.13"/>
    </reaction>
    <physiologicalReaction direction="left-to-right" evidence="5">
        <dbReference type="Rhea" id="RHEA:29900"/>
    </physiologicalReaction>
</comment>
<evidence type="ECO:0000256" key="1">
    <source>
        <dbReference type="ARBA" id="ARBA00004202"/>
    </source>
</evidence>
<dbReference type="Gene3D" id="2.40.50.140">
    <property type="entry name" value="Nucleic acid-binding proteins"/>
    <property type="match status" value="1"/>
</dbReference>
<feature type="domain" description="ABC transporter" evidence="11">
    <location>
        <begin position="25"/>
        <end position="258"/>
    </location>
</feature>
<evidence type="ECO:0000256" key="2">
    <source>
        <dbReference type="ARBA" id="ARBA00022448"/>
    </source>
</evidence>